<feature type="compositionally biased region" description="Acidic residues" evidence="1">
    <location>
        <begin position="140"/>
        <end position="152"/>
    </location>
</feature>
<evidence type="ECO:0000313" key="4">
    <source>
        <dbReference type="Proteomes" id="UP001231189"/>
    </source>
</evidence>
<reference evidence="3" key="1">
    <citation type="submission" date="2023-07" db="EMBL/GenBank/DDBJ databases">
        <title>A chromosome-level genome assembly of Lolium multiflorum.</title>
        <authorList>
            <person name="Chen Y."/>
            <person name="Copetti D."/>
            <person name="Kolliker R."/>
            <person name="Studer B."/>
        </authorList>
    </citation>
    <scope>NUCLEOTIDE SEQUENCE</scope>
    <source>
        <strain evidence="3">02402/16</strain>
        <tissue evidence="3">Leaf</tissue>
    </source>
</reference>
<protein>
    <recommendedName>
        <fullName evidence="2">Transposase-associated domain-containing protein</fullName>
    </recommendedName>
</protein>
<accession>A0AAD8TGQ4</accession>
<evidence type="ECO:0000259" key="2">
    <source>
        <dbReference type="Pfam" id="PF13963"/>
    </source>
</evidence>
<evidence type="ECO:0000313" key="3">
    <source>
        <dbReference type="EMBL" id="KAK1682670.1"/>
    </source>
</evidence>
<dbReference type="Pfam" id="PF13963">
    <property type="entry name" value="Transpos_assoc"/>
    <property type="match status" value="1"/>
</dbReference>
<name>A0AAD8TGQ4_LOLMU</name>
<dbReference type="AlphaFoldDB" id="A0AAD8TGQ4"/>
<keyword evidence="4" id="KW-1185">Reference proteome</keyword>
<sequence>MACFSSAGPSVAVIRDISRGAQDIMVFDKLNYIMQKNRQWMYGDRRTAEFILGLHNFIGVAEANSMNGFMCCPCVVCQNKKDYSSWRTLHTYLIRFGFMPGYNCWTKHGERGVMMEDNEEEQDDENYPMFPEYGDTAPGEVEDQEASDEPTDDLGGAIADAKRDCETDKERLKFEHITHEAEMVVFPLGLVVQKIHACSNDCILYRGEEYAQYALHCGIRSDKMTLEILRASAPERGFLSR</sequence>
<gene>
    <name evidence="3" type="ORF">QYE76_043518</name>
</gene>
<organism evidence="3 4">
    <name type="scientific">Lolium multiflorum</name>
    <name type="common">Italian ryegrass</name>
    <name type="synonym">Lolium perenne subsp. multiflorum</name>
    <dbReference type="NCBI Taxonomy" id="4521"/>
    <lineage>
        <taxon>Eukaryota</taxon>
        <taxon>Viridiplantae</taxon>
        <taxon>Streptophyta</taxon>
        <taxon>Embryophyta</taxon>
        <taxon>Tracheophyta</taxon>
        <taxon>Spermatophyta</taxon>
        <taxon>Magnoliopsida</taxon>
        <taxon>Liliopsida</taxon>
        <taxon>Poales</taxon>
        <taxon>Poaceae</taxon>
        <taxon>BOP clade</taxon>
        <taxon>Pooideae</taxon>
        <taxon>Poodae</taxon>
        <taxon>Poeae</taxon>
        <taxon>Poeae Chloroplast Group 2 (Poeae type)</taxon>
        <taxon>Loliodinae</taxon>
        <taxon>Loliinae</taxon>
        <taxon>Lolium</taxon>
    </lineage>
</organism>
<dbReference type="InterPro" id="IPR029480">
    <property type="entry name" value="Transpos_assoc"/>
</dbReference>
<feature type="region of interest" description="Disordered" evidence="1">
    <location>
        <begin position="134"/>
        <end position="154"/>
    </location>
</feature>
<dbReference type="EMBL" id="JAUUTY010000002">
    <property type="protein sequence ID" value="KAK1682670.1"/>
    <property type="molecule type" value="Genomic_DNA"/>
</dbReference>
<dbReference type="Proteomes" id="UP001231189">
    <property type="component" value="Unassembled WGS sequence"/>
</dbReference>
<proteinExistence type="predicted"/>
<comment type="caution">
    <text evidence="3">The sequence shown here is derived from an EMBL/GenBank/DDBJ whole genome shotgun (WGS) entry which is preliminary data.</text>
</comment>
<evidence type="ECO:0000256" key="1">
    <source>
        <dbReference type="SAM" id="MobiDB-lite"/>
    </source>
</evidence>
<feature type="domain" description="Transposase-associated" evidence="2">
    <location>
        <begin position="38"/>
        <end position="110"/>
    </location>
</feature>